<evidence type="ECO:0000313" key="4">
    <source>
        <dbReference type="Proteomes" id="UP000307440"/>
    </source>
</evidence>
<proteinExistence type="predicted"/>
<feature type="region of interest" description="Disordered" evidence="1">
    <location>
        <begin position="35"/>
        <end position="69"/>
    </location>
</feature>
<keyword evidence="2" id="KW-0472">Membrane</keyword>
<sequence>MAKVPLSPQAQRLRTIIVALPILIASSVVLYKREVRGEPRRTLPPPSELDKTNSNTPILDPVTSKGNTA</sequence>
<accession>A0A5C3KXP2</accession>
<name>A0A5C3KXP2_COPMA</name>
<evidence type="ECO:0000313" key="3">
    <source>
        <dbReference type="EMBL" id="TFK25429.1"/>
    </source>
</evidence>
<dbReference type="Proteomes" id="UP000307440">
    <property type="component" value="Unassembled WGS sequence"/>
</dbReference>
<dbReference type="AlphaFoldDB" id="A0A5C3KXP2"/>
<keyword evidence="4" id="KW-1185">Reference proteome</keyword>
<keyword evidence="2" id="KW-0812">Transmembrane</keyword>
<evidence type="ECO:0000256" key="1">
    <source>
        <dbReference type="SAM" id="MobiDB-lite"/>
    </source>
</evidence>
<dbReference type="STRING" id="230819.A0A5C3KXP2"/>
<dbReference type="OrthoDB" id="3784821at2759"/>
<organism evidence="3 4">
    <name type="scientific">Coprinopsis marcescibilis</name>
    <name type="common">Agaric fungus</name>
    <name type="synonym">Psathyrella marcescibilis</name>
    <dbReference type="NCBI Taxonomy" id="230819"/>
    <lineage>
        <taxon>Eukaryota</taxon>
        <taxon>Fungi</taxon>
        <taxon>Dikarya</taxon>
        <taxon>Basidiomycota</taxon>
        <taxon>Agaricomycotina</taxon>
        <taxon>Agaricomycetes</taxon>
        <taxon>Agaricomycetidae</taxon>
        <taxon>Agaricales</taxon>
        <taxon>Agaricineae</taxon>
        <taxon>Psathyrellaceae</taxon>
        <taxon>Coprinopsis</taxon>
    </lineage>
</organism>
<protein>
    <submittedName>
        <fullName evidence="3">Uncharacterized protein</fullName>
    </submittedName>
</protein>
<gene>
    <name evidence="3" type="ORF">FA15DRAFT_668506</name>
</gene>
<reference evidence="3 4" key="1">
    <citation type="journal article" date="2019" name="Nat. Ecol. Evol.">
        <title>Megaphylogeny resolves global patterns of mushroom evolution.</title>
        <authorList>
            <person name="Varga T."/>
            <person name="Krizsan K."/>
            <person name="Foldi C."/>
            <person name="Dima B."/>
            <person name="Sanchez-Garcia M."/>
            <person name="Sanchez-Ramirez S."/>
            <person name="Szollosi G.J."/>
            <person name="Szarkandi J.G."/>
            <person name="Papp V."/>
            <person name="Albert L."/>
            <person name="Andreopoulos W."/>
            <person name="Angelini C."/>
            <person name="Antonin V."/>
            <person name="Barry K.W."/>
            <person name="Bougher N.L."/>
            <person name="Buchanan P."/>
            <person name="Buyck B."/>
            <person name="Bense V."/>
            <person name="Catcheside P."/>
            <person name="Chovatia M."/>
            <person name="Cooper J."/>
            <person name="Damon W."/>
            <person name="Desjardin D."/>
            <person name="Finy P."/>
            <person name="Geml J."/>
            <person name="Haridas S."/>
            <person name="Hughes K."/>
            <person name="Justo A."/>
            <person name="Karasinski D."/>
            <person name="Kautmanova I."/>
            <person name="Kiss B."/>
            <person name="Kocsube S."/>
            <person name="Kotiranta H."/>
            <person name="LaButti K.M."/>
            <person name="Lechner B.E."/>
            <person name="Liimatainen K."/>
            <person name="Lipzen A."/>
            <person name="Lukacs Z."/>
            <person name="Mihaltcheva S."/>
            <person name="Morgado L.N."/>
            <person name="Niskanen T."/>
            <person name="Noordeloos M.E."/>
            <person name="Ohm R.A."/>
            <person name="Ortiz-Santana B."/>
            <person name="Ovrebo C."/>
            <person name="Racz N."/>
            <person name="Riley R."/>
            <person name="Savchenko A."/>
            <person name="Shiryaev A."/>
            <person name="Soop K."/>
            <person name="Spirin V."/>
            <person name="Szebenyi C."/>
            <person name="Tomsovsky M."/>
            <person name="Tulloss R.E."/>
            <person name="Uehling J."/>
            <person name="Grigoriev I.V."/>
            <person name="Vagvolgyi C."/>
            <person name="Papp T."/>
            <person name="Martin F.M."/>
            <person name="Miettinen O."/>
            <person name="Hibbett D.S."/>
            <person name="Nagy L.G."/>
        </authorList>
    </citation>
    <scope>NUCLEOTIDE SEQUENCE [LARGE SCALE GENOMIC DNA]</scope>
    <source>
        <strain evidence="3 4">CBS 121175</strain>
    </source>
</reference>
<feature type="transmembrane region" description="Helical" evidence="2">
    <location>
        <begin position="12"/>
        <end position="31"/>
    </location>
</feature>
<evidence type="ECO:0000256" key="2">
    <source>
        <dbReference type="SAM" id="Phobius"/>
    </source>
</evidence>
<keyword evidence="2" id="KW-1133">Transmembrane helix</keyword>
<dbReference type="EMBL" id="ML210186">
    <property type="protein sequence ID" value="TFK25429.1"/>
    <property type="molecule type" value="Genomic_DNA"/>
</dbReference>